<protein>
    <submittedName>
        <fullName evidence="2">Uncharacterized protein</fullName>
    </submittedName>
</protein>
<dbReference type="EMBL" id="SGJP01000011">
    <property type="protein sequence ID" value="NFA60087.1"/>
    <property type="molecule type" value="Genomic_DNA"/>
</dbReference>
<evidence type="ECO:0000313" key="2">
    <source>
        <dbReference type="EMBL" id="NFA60087.1"/>
    </source>
</evidence>
<feature type="transmembrane region" description="Helical" evidence="1">
    <location>
        <begin position="71"/>
        <end position="91"/>
    </location>
</feature>
<accession>A0A6M0SX56</accession>
<gene>
    <name evidence="2" type="ORF">EXM42_06680</name>
</gene>
<keyword evidence="1" id="KW-1133">Transmembrane helix</keyword>
<keyword evidence="1" id="KW-0472">Membrane</keyword>
<comment type="caution">
    <text evidence="2">The sequence shown here is derived from an EMBL/GenBank/DDBJ whole genome shotgun (WGS) entry which is preliminary data.</text>
</comment>
<feature type="transmembrane region" description="Helical" evidence="1">
    <location>
        <begin position="12"/>
        <end position="40"/>
    </location>
</feature>
<sequence length="211" mass="24712">MVSSTEVIISLTLIIVINGLVLFSSSLYIWLIIALIFVNLFIFFEEYYFGCIVSLIFLFYVSYFKHLNLEFYIVLSGSVTFILSNIYEQIYEKIKIKKDRKAITEFNNGNYQLAIKRNIPLKELSLPKGYIVLCRNACKIVNKKDLGWSCYYLKNTRLHNSKISPLCTFKHCGKLYYVIKEEELDKLKQFIKANPMSIGEYLSLLNSWKKL</sequence>
<proteinExistence type="predicted"/>
<dbReference type="Proteomes" id="UP000473089">
    <property type="component" value="Unassembled WGS sequence"/>
</dbReference>
<evidence type="ECO:0000256" key="1">
    <source>
        <dbReference type="SAM" id="Phobius"/>
    </source>
</evidence>
<evidence type="ECO:0000313" key="3">
    <source>
        <dbReference type="Proteomes" id="UP000473089"/>
    </source>
</evidence>
<organism evidence="2 3">
    <name type="scientific">Clostridium botulinum</name>
    <dbReference type="NCBI Taxonomy" id="1491"/>
    <lineage>
        <taxon>Bacteria</taxon>
        <taxon>Bacillati</taxon>
        <taxon>Bacillota</taxon>
        <taxon>Clostridia</taxon>
        <taxon>Eubacteriales</taxon>
        <taxon>Clostridiaceae</taxon>
        <taxon>Clostridium</taxon>
    </lineage>
</organism>
<reference evidence="2 3" key="1">
    <citation type="submission" date="2019-02" db="EMBL/GenBank/DDBJ databases">
        <title>Genome sequencing of Clostridium botulinum clinical isolates.</title>
        <authorList>
            <person name="Brunt J."/>
            <person name="Van Vliet A.H.M."/>
            <person name="Stringer S.C."/>
            <person name="Grant K.A."/>
            <person name="Carter A.C."/>
            <person name="Peck M.W."/>
        </authorList>
    </citation>
    <scope>NUCLEOTIDE SEQUENCE [LARGE SCALE GENOMIC DNA]</scope>
    <source>
        <strain evidence="2 3">R1125/03</strain>
    </source>
</reference>
<dbReference type="AlphaFoldDB" id="A0A6M0SX56"/>
<feature type="transmembrane region" description="Helical" evidence="1">
    <location>
        <begin position="47"/>
        <end position="65"/>
    </location>
</feature>
<keyword evidence="1" id="KW-0812">Transmembrane</keyword>
<name>A0A6M0SX56_CLOBO</name>